<feature type="transmembrane region" description="Helical" evidence="1">
    <location>
        <begin position="71"/>
        <end position="89"/>
    </location>
</feature>
<dbReference type="Proteomes" id="UP000604161">
    <property type="component" value="Unassembled WGS sequence"/>
</dbReference>
<protein>
    <submittedName>
        <fullName evidence="2">DUF3429 domain-containing protein</fullName>
    </submittedName>
</protein>
<feature type="transmembrane region" description="Helical" evidence="1">
    <location>
        <begin position="95"/>
        <end position="114"/>
    </location>
</feature>
<dbReference type="EMBL" id="JACYFC010000001">
    <property type="protein sequence ID" value="MBD5769611.1"/>
    <property type="molecule type" value="Genomic_DNA"/>
</dbReference>
<keyword evidence="1" id="KW-1133">Transmembrane helix</keyword>
<feature type="transmembrane region" description="Helical" evidence="1">
    <location>
        <begin position="126"/>
        <end position="145"/>
    </location>
</feature>
<evidence type="ECO:0000313" key="2">
    <source>
        <dbReference type="EMBL" id="MBD5769611.1"/>
    </source>
</evidence>
<feature type="transmembrane region" description="Helical" evidence="1">
    <location>
        <begin position="40"/>
        <end position="59"/>
    </location>
</feature>
<keyword evidence="3" id="KW-1185">Reference proteome</keyword>
<proteinExistence type="predicted"/>
<dbReference type="Pfam" id="PF11911">
    <property type="entry name" value="DUF3429"/>
    <property type="match status" value="1"/>
</dbReference>
<feature type="transmembrane region" description="Helical" evidence="1">
    <location>
        <begin position="7"/>
        <end position="28"/>
    </location>
</feature>
<dbReference type="RefSeq" id="WP_191593004.1">
    <property type="nucleotide sequence ID" value="NZ_JACYFC010000001.1"/>
</dbReference>
<keyword evidence="1" id="KW-0812">Transmembrane</keyword>
<accession>A0ABR8NU83</accession>
<gene>
    <name evidence="2" type="ORF">IF202_00975</name>
</gene>
<dbReference type="InterPro" id="IPR021836">
    <property type="entry name" value="DUF3429"/>
</dbReference>
<evidence type="ECO:0000313" key="3">
    <source>
        <dbReference type="Proteomes" id="UP000604161"/>
    </source>
</evidence>
<keyword evidence="1" id="KW-0472">Membrane</keyword>
<evidence type="ECO:0000256" key="1">
    <source>
        <dbReference type="SAM" id="Phobius"/>
    </source>
</evidence>
<organism evidence="2 3">
    <name type="scientific">Marinomonas colpomeniae</name>
    <dbReference type="NCBI Taxonomy" id="2774408"/>
    <lineage>
        <taxon>Bacteria</taxon>
        <taxon>Pseudomonadati</taxon>
        <taxon>Pseudomonadota</taxon>
        <taxon>Gammaproteobacteria</taxon>
        <taxon>Oceanospirillales</taxon>
        <taxon>Oceanospirillaceae</taxon>
        <taxon>Marinomonas</taxon>
    </lineage>
</organism>
<reference evidence="2 3" key="1">
    <citation type="submission" date="2020-09" db="EMBL/GenBank/DDBJ databases">
        <title>Marinomonas sp. nov., isolated from the cysticercosis algae of Qingdao, China.</title>
        <authorList>
            <person name="Sun X."/>
        </authorList>
    </citation>
    <scope>NUCLEOTIDE SEQUENCE [LARGE SCALE GENOMIC DNA]</scope>
    <source>
        <strain evidence="2 3">SM2066</strain>
    </source>
</reference>
<comment type="caution">
    <text evidence="2">The sequence shown here is derived from an EMBL/GenBank/DDBJ whole genome shotgun (WGS) entry which is preliminary data.</text>
</comment>
<sequence length="148" mass="16730">MRTSSSILSLQLSVLGIIPFAFSTYLSWTNQMLFDESGSYLFTTYSAIILSFLSGTLWGQCINKRISTMSQYLLISSNVIALGAWFSLLLEVSSLSIALLLLGFISLFWVEARSLREENSVHSRYLNMRFGITLIVCVLHLLMLYPHD</sequence>
<name>A0ABR8NU83_9GAMM</name>